<dbReference type="SUPFAM" id="SSF56655">
    <property type="entry name" value="Carbohydrate phosphatase"/>
    <property type="match status" value="1"/>
</dbReference>
<dbReference type="InterPro" id="IPR020583">
    <property type="entry name" value="Inositol_monoP_metal-BS"/>
</dbReference>
<dbReference type="Gene3D" id="3.30.540.10">
    <property type="entry name" value="Fructose-1,6-Bisphosphatase, subunit A, domain 1"/>
    <property type="match status" value="1"/>
</dbReference>
<dbReference type="GO" id="GO:0007165">
    <property type="term" value="P:signal transduction"/>
    <property type="evidence" value="ECO:0007669"/>
    <property type="project" value="TreeGrafter"/>
</dbReference>
<keyword evidence="3 6" id="KW-0479">Metal-binding</keyword>
<dbReference type="RefSeq" id="WP_014434285.1">
    <property type="nucleotide sequence ID" value="NC_017079.1"/>
</dbReference>
<dbReference type="InterPro" id="IPR020550">
    <property type="entry name" value="Inositol_monophosphatase_CS"/>
</dbReference>
<keyword evidence="5 6" id="KW-0460">Magnesium</keyword>
<dbReference type="STRING" id="926550.CLDAP_30190"/>
<evidence type="ECO:0000313" key="8">
    <source>
        <dbReference type="Proteomes" id="UP000007880"/>
    </source>
</evidence>
<feature type="binding site" evidence="6">
    <location>
        <position position="86"/>
    </location>
    <ligand>
        <name>Mg(2+)</name>
        <dbReference type="ChEBI" id="CHEBI:18420"/>
        <label>1</label>
        <note>catalytic</note>
    </ligand>
</feature>
<keyword evidence="8" id="KW-1185">Reference proteome</keyword>
<dbReference type="GO" id="GO:0046872">
    <property type="term" value="F:metal ion binding"/>
    <property type="evidence" value="ECO:0007669"/>
    <property type="project" value="UniProtKB-KW"/>
</dbReference>
<dbReference type="InterPro" id="IPR000760">
    <property type="entry name" value="Inositol_monophosphatase-like"/>
</dbReference>
<evidence type="ECO:0000313" key="7">
    <source>
        <dbReference type="EMBL" id="BAM01059.1"/>
    </source>
</evidence>
<dbReference type="Pfam" id="PF00459">
    <property type="entry name" value="Inositol_P"/>
    <property type="match status" value="1"/>
</dbReference>
<dbReference type="PANTHER" id="PTHR20854:SF4">
    <property type="entry name" value="INOSITOL-1-MONOPHOSPHATASE-RELATED"/>
    <property type="match status" value="1"/>
</dbReference>
<evidence type="ECO:0000256" key="4">
    <source>
        <dbReference type="ARBA" id="ARBA00022801"/>
    </source>
</evidence>
<dbReference type="InterPro" id="IPR027310">
    <property type="entry name" value="Profilin_CS"/>
</dbReference>
<organism evidence="7 8">
    <name type="scientific">Caldilinea aerophila (strain DSM 14535 / JCM 11387 / NBRC 104270 / STL-6-O1)</name>
    <dbReference type="NCBI Taxonomy" id="926550"/>
    <lineage>
        <taxon>Bacteria</taxon>
        <taxon>Bacillati</taxon>
        <taxon>Chloroflexota</taxon>
        <taxon>Caldilineae</taxon>
        <taxon>Caldilineales</taxon>
        <taxon>Caldilineaceae</taxon>
        <taxon>Caldilinea</taxon>
    </lineage>
</organism>
<dbReference type="GO" id="GO:0046854">
    <property type="term" value="P:phosphatidylinositol phosphate biosynthetic process"/>
    <property type="evidence" value="ECO:0007669"/>
    <property type="project" value="InterPro"/>
</dbReference>
<dbReference type="GO" id="GO:0006020">
    <property type="term" value="P:inositol metabolic process"/>
    <property type="evidence" value="ECO:0007669"/>
    <property type="project" value="TreeGrafter"/>
</dbReference>
<dbReference type="PROSITE" id="PS00630">
    <property type="entry name" value="IMP_2"/>
    <property type="match status" value="1"/>
</dbReference>
<comment type="catalytic activity">
    <reaction evidence="1">
        <text>a myo-inositol phosphate + H2O = myo-inositol + phosphate</text>
        <dbReference type="Rhea" id="RHEA:24056"/>
        <dbReference type="ChEBI" id="CHEBI:15377"/>
        <dbReference type="ChEBI" id="CHEBI:17268"/>
        <dbReference type="ChEBI" id="CHEBI:43474"/>
        <dbReference type="ChEBI" id="CHEBI:84139"/>
        <dbReference type="EC" id="3.1.3.25"/>
    </reaction>
</comment>
<dbReference type="OrthoDB" id="9772456at2"/>
<evidence type="ECO:0000256" key="3">
    <source>
        <dbReference type="ARBA" id="ARBA00022723"/>
    </source>
</evidence>
<feature type="binding site" evidence="6">
    <location>
        <position position="84"/>
    </location>
    <ligand>
        <name>Mg(2+)</name>
        <dbReference type="ChEBI" id="CHEBI:18420"/>
        <label>1</label>
        <note>catalytic</note>
    </ligand>
</feature>
<evidence type="ECO:0000256" key="1">
    <source>
        <dbReference type="ARBA" id="ARBA00001033"/>
    </source>
</evidence>
<dbReference type="PROSITE" id="PS00414">
    <property type="entry name" value="PROFILIN"/>
    <property type="match status" value="1"/>
</dbReference>
<dbReference type="AlphaFoldDB" id="I0I721"/>
<dbReference type="PRINTS" id="PR00377">
    <property type="entry name" value="IMPHPHTASES"/>
</dbReference>
<keyword evidence="4" id="KW-0378">Hydrolase</keyword>
<name>I0I721_CALAS</name>
<dbReference type="KEGG" id="cap:CLDAP_30190"/>
<feature type="binding site" evidence="6">
    <location>
        <position position="87"/>
    </location>
    <ligand>
        <name>Mg(2+)</name>
        <dbReference type="ChEBI" id="CHEBI:18420"/>
        <label>1</label>
        <note>catalytic</note>
    </ligand>
</feature>
<gene>
    <name evidence="7" type="primary">suhB</name>
    <name evidence="7" type="ordered locus">CLDAP_30190</name>
</gene>
<proteinExistence type="predicted"/>
<dbReference type="Proteomes" id="UP000007880">
    <property type="component" value="Chromosome"/>
</dbReference>
<dbReference type="EMBL" id="AP012337">
    <property type="protein sequence ID" value="BAM01059.1"/>
    <property type="molecule type" value="Genomic_DNA"/>
</dbReference>
<reference evidence="7 8" key="1">
    <citation type="submission" date="2012-02" db="EMBL/GenBank/DDBJ databases">
        <title>Complete genome sequence of Caldilinea aerophila DSM 14535 (= NBRC 102666).</title>
        <authorList>
            <person name="Oguchi A."/>
            <person name="Hosoyama A."/>
            <person name="Sekine M."/>
            <person name="Fukai R."/>
            <person name="Kato Y."/>
            <person name="Nakamura S."/>
            <person name="Hanada S."/>
            <person name="Yamazaki S."/>
            <person name="Fujita N."/>
        </authorList>
    </citation>
    <scope>NUCLEOTIDE SEQUENCE [LARGE SCALE GENOMIC DNA]</scope>
    <source>
        <strain evidence="8">DSM 14535 / JCM 11387 / NBRC 104270 / STL-6-O1</strain>
    </source>
</reference>
<dbReference type="Gene3D" id="3.40.190.80">
    <property type="match status" value="1"/>
</dbReference>
<comment type="cofactor">
    <cofactor evidence="6">
        <name>Mg(2+)</name>
        <dbReference type="ChEBI" id="CHEBI:18420"/>
    </cofactor>
</comment>
<dbReference type="GO" id="GO:0008934">
    <property type="term" value="F:inositol monophosphate 1-phosphatase activity"/>
    <property type="evidence" value="ECO:0007669"/>
    <property type="project" value="TreeGrafter"/>
</dbReference>
<dbReference type="PATRIC" id="fig|926550.5.peg.3267"/>
<feature type="binding site" evidence="6">
    <location>
        <position position="202"/>
    </location>
    <ligand>
        <name>Mg(2+)</name>
        <dbReference type="ChEBI" id="CHEBI:18420"/>
        <label>1</label>
        <note>catalytic</note>
    </ligand>
</feature>
<dbReference type="PROSITE" id="PS00629">
    <property type="entry name" value="IMP_1"/>
    <property type="match status" value="1"/>
</dbReference>
<protein>
    <recommendedName>
        <fullName evidence="2">inositol-phosphate phosphatase</fullName>
        <ecNumber evidence="2">3.1.3.25</ecNumber>
    </recommendedName>
</protein>
<feature type="binding site" evidence="6">
    <location>
        <position position="67"/>
    </location>
    <ligand>
        <name>Mg(2+)</name>
        <dbReference type="ChEBI" id="CHEBI:18420"/>
        <label>1</label>
        <note>catalytic</note>
    </ligand>
</feature>
<evidence type="ECO:0000256" key="6">
    <source>
        <dbReference type="PIRSR" id="PIRSR600760-2"/>
    </source>
</evidence>
<dbReference type="eggNOG" id="COG0483">
    <property type="taxonomic scope" value="Bacteria"/>
</dbReference>
<evidence type="ECO:0000256" key="5">
    <source>
        <dbReference type="ARBA" id="ARBA00022842"/>
    </source>
</evidence>
<dbReference type="PANTHER" id="PTHR20854">
    <property type="entry name" value="INOSITOL MONOPHOSPHATASE"/>
    <property type="match status" value="1"/>
</dbReference>
<sequence length="264" mass="29011">MSKWNAYLEFAVDLAAACSLYAVSHHRLHAAQRKRDGTLVTETDIAIDHIISRRVASVFPTHRVLSEEQITAYDADAEFTWIVDPIDGTTNFTRGLPVWGVSVALLHRGRPVVGVVDFPLLHERFTAIAGGGAHRNEEPIQTFDGDVADDQQLLMKCTRTDRRLRLHTKLKSRICGSAAYHLCKVSDGTALIAVEATPKVWDLAAAWLIVVEAGGVVTTWHQEPVFPLAAVSREYIGADTSIFAAANPAILQEFLEGVVFLNES</sequence>
<evidence type="ECO:0000256" key="2">
    <source>
        <dbReference type="ARBA" id="ARBA00013106"/>
    </source>
</evidence>
<dbReference type="GO" id="GO:0003779">
    <property type="term" value="F:actin binding"/>
    <property type="evidence" value="ECO:0007669"/>
    <property type="project" value="InterPro"/>
</dbReference>
<dbReference type="EC" id="3.1.3.25" evidence="2"/>
<accession>I0I721</accession>
<dbReference type="HOGENOM" id="CLU_044118_0_2_0"/>